<name>A0AAD1XGE2_EUPCR</name>
<feature type="compositionally biased region" description="Polar residues" evidence="1">
    <location>
        <begin position="53"/>
        <end position="69"/>
    </location>
</feature>
<evidence type="ECO:0000313" key="3">
    <source>
        <dbReference type="Proteomes" id="UP001295684"/>
    </source>
</evidence>
<protein>
    <submittedName>
        <fullName evidence="2">Uncharacterized protein</fullName>
    </submittedName>
</protein>
<evidence type="ECO:0000256" key="1">
    <source>
        <dbReference type="SAM" id="MobiDB-lite"/>
    </source>
</evidence>
<feature type="region of interest" description="Disordered" evidence="1">
    <location>
        <begin position="53"/>
        <end position="85"/>
    </location>
</feature>
<sequence>MDKKIIKGLKKSKLLNKDYQEALNRLKQASVNTRGNRKSKFDGLTTDKILSSGISKHSRHASQGSNPQMRNIGKILSPNRANNRSTNIRRKGSLVKGMKFSKSKGNKLQLNYITPLPNPKETNLKNKRYNSTHKLTEKDAFPYIRSKIKHKGLHSYLSSANNLPTQLSKGNSRKSRLMNKSTEFIIKTQTKGKDAPTMISSSMNSEINPNKSLFDLVGSVTSQVENVEEIHFMMVKIHQAIRNSVEKIEKKNSAIVLEDESTLKNFK</sequence>
<proteinExistence type="predicted"/>
<organism evidence="2 3">
    <name type="scientific">Euplotes crassus</name>
    <dbReference type="NCBI Taxonomy" id="5936"/>
    <lineage>
        <taxon>Eukaryota</taxon>
        <taxon>Sar</taxon>
        <taxon>Alveolata</taxon>
        <taxon>Ciliophora</taxon>
        <taxon>Intramacronucleata</taxon>
        <taxon>Spirotrichea</taxon>
        <taxon>Hypotrichia</taxon>
        <taxon>Euplotida</taxon>
        <taxon>Euplotidae</taxon>
        <taxon>Moneuplotes</taxon>
    </lineage>
</organism>
<reference evidence="2" key="1">
    <citation type="submission" date="2023-07" db="EMBL/GenBank/DDBJ databases">
        <authorList>
            <consortium name="AG Swart"/>
            <person name="Singh M."/>
            <person name="Singh A."/>
            <person name="Seah K."/>
            <person name="Emmerich C."/>
        </authorList>
    </citation>
    <scope>NUCLEOTIDE SEQUENCE</scope>
    <source>
        <strain evidence="2">DP1</strain>
    </source>
</reference>
<accession>A0AAD1XGE2</accession>
<comment type="caution">
    <text evidence="2">The sequence shown here is derived from an EMBL/GenBank/DDBJ whole genome shotgun (WGS) entry which is preliminary data.</text>
</comment>
<dbReference type="EMBL" id="CAMPGE010012991">
    <property type="protein sequence ID" value="CAI2371743.1"/>
    <property type="molecule type" value="Genomic_DNA"/>
</dbReference>
<dbReference type="Proteomes" id="UP001295684">
    <property type="component" value="Unassembled WGS sequence"/>
</dbReference>
<dbReference type="AlphaFoldDB" id="A0AAD1XGE2"/>
<evidence type="ECO:0000313" key="2">
    <source>
        <dbReference type="EMBL" id="CAI2371743.1"/>
    </source>
</evidence>
<keyword evidence="3" id="KW-1185">Reference proteome</keyword>
<gene>
    <name evidence="2" type="ORF">ECRASSUSDP1_LOCUS13068</name>
</gene>